<dbReference type="RefSeq" id="WP_143235017.1">
    <property type="nucleotide sequence ID" value="NZ_VJWL01000001.1"/>
</dbReference>
<dbReference type="AlphaFoldDB" id="A0A552X5F5"/>
<dbReference type="Proteomes" id="UP000320359">
    <property type="component" value="Unassembled WGS sequence"/>
</dbReference>
<evidence type="ECO:0000256" key="4">
    <source>
        <dbReference type="ARBA" id="ARBA00022692"/>
    </source>
</evidence>
<keyword evidence="3" id="KW-1003">Cell membrane</keyword>
<evidence type="ECO:0000259" key="8">
    <source>
        <dbReference type="Pfam" id="PF04039"/>
    </source>
</evidence>
<dbReference type="InterPro" id="IPR050622">
    <property type="entry name" value="CPA3_antiporter_subunitB"/>
</dbReference>
<dbReference type="EMBL" id="VJWL01000001">
    <property type="protein sequence ID" value="TRW50240.1"/>
    <property type="molecule type" value="Genomic_DNA"/>
</dbReference>
<evidence type="ECO:0000256" key="1">
    <source>
        <dbReference type="ARBA" id="ARBA00004651"/>
    </source>
</evidence>
<feature type="transmembrane region" description="Helical" evidence="7">
    <location>
        <begin position="102"/>
        <end position="121"/>
    </location>
</feature>
<dbReference type="GO" id="GO:0005886">
    <property type="term" value="C:plasma membrane"/>
    <property type="evidence" value="ECO:0007669"/>
    <property type="project" value="UniProtKB-SubCell"/>
</dbReference>
<evidence type="ECO:0000256" key="3">
    <source>
        <dbReference type="ARBA" id="ARBA00022475"/>
    </source>
</evidence>
<comment type="similarity">
    <text evidence="2">Belongs to the CPA3 antiporters (TC 2.A.63) subunit B family.</text>
</comment>
<sequence length="229" mass="24198">MNRTLRIAVAGTVALGTLYALLVAILWVPEIQVNLPQQVALNLEQSGIAHPITAVLLNFRSYDTLLEIAVLLVAVVTGLALRERDALTASTEQARDPMLHALTRRLLPLLLITSVYILWSGSYAPGGAFQAGALVAAAGVIARLAGYDIASRADVLLRLGLALGFILFLTVAVSAMLGGRPFLNYPEGWAGSLIFLIEAVLTFSIGLTLISLFVHAPGDSSPRGGADDD</sequence>
<keyword evidence="10" id="KW-1185">Reference proteome</keyword>
<feature type="transmembrane region" description="Helical" evidence="7">
    <location>
        <begin position="189"/>
        <end position="214"/>
    </location>
</feature>
<dbReference type="Pfam" id="PF04039">
    <property type="entry name" value="MnhB"/>
    <property type="match status" value="1"/>
</dbReference>
<keyword evidence="5 7" id="KW-1133">Transmembrane helix</keyword>
<feature type="transmembrane region" description="Helical" evidence="7">
    <location>
        <begin position="127"/>
        <end position="146"/>
    </location>
</feature>
<evidence type="ECO:0000256" key="6">
    <source>
        <dbReference type="ARBA" id="ARBA00023136"/>
    </source>
</evidence>
<evidence type="ECO:0000256" key="5">
    <source>
        <dbReference type="ARBA" id="ARBA00022989"/>
    </source>
</evidence>
<accession>A0A552X5F5</accession>
<protein>
    <submittedName>
        <fullName evidence="9">Sodium:proton antiporter</fullName>
    </submittedName>
</protein>
<comment type="caution">
    <text evidence="9">The sequence shown here is derived from an EMBL/GenBank/DDBJ whole genome shotgun (WGS) entry which is preliminary data.</text>
</comment>
<feature type="domain" description="Na+/H+ antiporter MnhB subunit-related protein" evidence="8">
    <location>
        <begin position="99"/>
        <end position="207"/>
    </location>
</feature>
<feature type="transmembrane region" description="Helical" evidence="7">
    <location>
        <begin position="7"/>
        <end position="28"/>
    </location>
</feature>
<organism evidence="9 10">
    <name type="scientific">Aliidiomarina halalkaliphila</name>
    <dbReference type="NCBI Taxonomy" id="2593535"/>
    <lineage>
        <taxon>Bacteria</taxon>
        <taxon>Pseudomonadati</taxon>
        <taxon>Pseudomonadota</taxon>
        <taxon>Gammaproteobacteria</taxon>
        <taxon>Alteromonadales</taxon>
        <taxon>Idiomarinaceae</taxon>
        <taxon>Aliidiomarina</taxon>
    </lineage>
</organism>
<reference evidence="9 10" key="1">
    <citation type="submission" date="2019-07" db="EMBL/GenBank/DDBJ databases">
        <authorList>
            <person name="Yang M."/>
            <person name="Zhao D."/>
            <person name="Xiang H."/>
        </authorList>
    </citation>
    <scope>NUCLEOTIDE SEQUENCE [LARGE SCALE GENOMIC DNA]</scope>
    <source>
        <strain evidence="9 10">IM1326</strain>
    </source>
</reference>
<feature type="transmembrane region" description="Helical" evidence="7">
    <location>
        <begin position="155"/>
        <end position="177"/>
    </location>
</feature>
<evidence type="ECO:0000256" key="7">
    <source>
        <dbReference type="SAM" id="Phobius"/>
    </source>
</evidence>
<evidence type="ECO:0000313" key="10">
    <source>
        <dbReference type="Proteomes" id="UP000320359"/>
    </source>
</evidence>
<keyword evidence="4 7" id="KW-0812">Transmembrane</keyword>
<dbReference type="PANTHER" id="PTHR33932">
    <property type="entry name" value="NA(+)/H(+) ANTIPORTER SUBUNIT B"/>
    <property type="match status" value="1"/>
</dbReference>
<proteinExistence type="inferred from homology"/>
<dbReference type="OrthoDB" id="4962908at2"/>
<keyword evidence="6 7" id="KW-0472">Membrane</keyword>
<gene>
    <name evidence="9" type="ORF">FM042_05235</name>
</gene>
<dbReference type="PANTHER" id="PTHR33932:SF4">
    <property type="entry name" value="NA(+)_H(+) ANTIPORTER SUBUNIT B"/>
    <property type="match status" value="1"/>
</dbReference>
<comment type="subcellular location">
    <subcellularLocation>
        <location evidence="1">Cell membrane</location>
        <topology evidence="1">Multi-pass membrane protein</topology>
    </subcellularLocation>
</comment>
<name>A0A552X5F5_9GAMM</name>
<evidence type="ECO:0000256" key="2">
    <source>
        <dbReference type="ARBA" id="ARBA00009425"/>
    </source>
</evidence>
<dbReference type="InterPro" id="IPR007182">
    <property type="entry name" value="MnhB"/>
</dbReference>
<feature type="transmembrane region" description="Helical" evidence="7">
    <location>
        <begin position="64"/>
        <end position="81"/>
    </location>
</feature>
<evidence type="ECO:0000313" key="9">
    <source>
        <dbReference type="EMBL" id="TRW50240.1"/>
    </source>
</evidence>